<dbReference type="OrthoDB" id="4295522at2"/>
<evidence type="ECO:0000313" key="3">
    <source>
        <dbReference type="Proteomes" id="UP000253314"/>
    </source>
</evidence>
<dbReference type="RefSeq" id="WP_113804490.1">
    <property type="nucleotide sequence ID" value="NZ_QOCW01000002.1"/>
</dbReference>
<organism evidence="2 3">
    <name type="scientific">Bacillus taeanensis</name>
    <dbReference type="NCBI Taxonomy" id="273032"/>
    <lineage>
        <taxon>Bacteria</taxon>
        <taxon>Bacillati</taxon>
        <taxon>Bacillota</taxon>
        <taxon>Bacilli</taxon>
        <taxon>Bacillales</taxon>
        <taxon>Bacillaceae</taxon>
        <taxon>Bacillus</taxon>
    </lineage>
</organism>
<evidence type="ECO:0000313" key="2">
    <source>
        <dbReference type="EMBL" id="RBW71010.1"/>
    </source>
</evidence>
<dbReference type="Gene3D" id="1.20.120.450">
    <property type="entry name" value="dinb family like domain"/>
    <property type="match status" value="1"/>
</dbReference>
<dbReference type="InterPro" id="IPR034660">
    <property type="entry name" value="DinB/YfiT-like"/>
</dbReference>
<protein>
    <submittedName>
        <fullName evidence="2">DinB family protein</fullName>
    </submittedName>
</protein>
<dbReference type="EMBL" id="QOCW01000002">
    <property type="protein sequence ID" value="RBW71010.1"/>
    <property type="molecule type" value="Genomic_DNA"/>
</dbReference>
<keyword evidence="3" id="KW-1185">Reference proteome</keyword>
<dbReference type="InterPro" id="IPR024775">
    <property type="entry name" value="DinB-like"/>
</dbReference>
<name>A0A366XX91_9BACI</name>
<dbReference type="Pfam" id="PF12867">
    <property type="entry name" value="DinB_2"/>
    <property type="match status" value="1"/>
</dbReference>
<sequence length="160" mass="18348">MSKDIILHQLHIARGITTNYLKSFPEDIADIVPTGFNNNIRWNFGHIPVVAEKLVFAPAGENIQLPKEFFAFFNAGTHPKDWEEPAPSFLEIVAILEEQKSRLLNTFSNRLDEKLSEPFQLRKNMTFQTIGELLLFSCYHEAMHIGTIKSMKKAIDAKKF</sequence>
<evidence type="ECO:0000259" key="1">
    <source>
        <dbReference type="Pfam" id="PF12867"/>
    </source>
</evidence>
<dbReference type="Proteomes" id="UP000253314">
    <property type="component" value="Unassembled WGS sequence"/>
</dbReference>
<accession>A0A366XX91</accession>
<gene>
    <name evidence="2" type="ORF">DS031_03185</name>
</gene>
<reference evidence="2 3" key="1">
    <citation type="submission" date="2018-07" db="EMBL/GenBank/DDBJ databases">
        <title>Lottiidibacillus patelloidae gen. nov., sp. nov., isolated from the intestinal tract of a marine limpet and the reclassification of B. taeanensis BH030017T, B. algicola KMM 3737T and B. hwajinpoensis SW-72T as genus Lottiidibacillus.</title>
        <authorList>
            <person name="Liu R."/>
            <person name="Huang Z."/>
        </authorList>
    </citation>
    <scope>NUCLEOTIDE SEQUENCE [LARGE SCALE GENOMIC DNA]</scope>
    <source>
        <strain evidence="2 3">BH030017</strain>
    </source>
</reference>
<proteinExistence type="predicted"/>
<dbReference type="SUPFAM" id="SSF109854">
    <property type="entry name" value="DinB/YfiT-like putative metalloenzymes"/>
    <property type="match status" value="1"/>
</dbReference>
<dbReference type="AlphaFoldDB" id="A0A366XX91"/>
<feature type="domain" description="DinB-like" evidence="1">
    <location>
        <begin position="9"/>
        <end position="148"/>
    </location>
</feature>
<comment type="caution">
    <text evidence="2">The sequence shown here is derived from an EMBL/GenBank/DDBJ whole genome shotgun (WGS) entry which is preliminary data.</text>
</comment>